<evidence type="ECO:0000256" key="2">
    <source>
        <dbReference type="ARBA" id="ARBA00022475"/>
    </source>
</evidence>
<evidence type="ECO:0000313" key="9">
    <source>
        <dbReference type="Proteomes" id="UP000319483"/>
    </source>
</evidence>
<feature type="domain" description="Metallo-beta-lactamase" evidence="7">
    <location>
        <begin position="527"/>
        <end position="709"/>
    </location>
</feature>
<dbReference type="AlphaFoldDB" id="A0A556RVQ9"/>
<dbReference type="InterPro" id="IPR025405">
    <property type="entry name" value="DUF4131"/>
</dbReference>
<keyword evidence="4 6" id="KW-1133">Transmembrane helix</keyword>
<protein>
    <submittedName>
        <fullName evidence="8">DNA internalization-related competence protein ComEC/Rec2</fullName>
    </submittedName>
</protein>
<gene>
    <name evidence="8" type="ORF">FPQ15_12750</name>
</gene>
<dbReference type="Pfam" id="PF00753">
    <property type="entry name" value="Lactamase_B"/>
    <property type="match status" value="1"/>
</dbReference>
<feature type="transmembrane region" description="Helical" evidence="6">
    <location>
        <begin position="378"/>
        <end position="400"/>
    </location>
</feature>
<evidence type="ECO:0000256" key="1">
    <source>
        <dbReference type="ARBA" id="ARBA00004651"/>
    </source>
</evidence>
<dbReference type="Pfam" id="PF13567">
    <property type="entry name" value="DUF4131"/>
    <property type="match status" value="1"/>
</dbReference>
<dbReference type="GO" id="GO:0030420">
    <property type="term" value="P:establishment of competence for transformation"/>
    <property type="evidence" value="ECO:0007669"/>
    <property type="project" value="InterPro"/>
</dbReference>
<accession>A0A556RVQ9</accession>
<evidence type="ECO:0000256" key="6">
    <source>
        <dbReference type="SAM" id="Phobius"/>
    </source>
</evidence>
<dbReference type="SMART" id="SM00849">
    <property type="entry name" value="Lactamase_B"/>
    <property type="match status" value="1"/>
</dbReference>
<feature type="transmembrane region" description="Helical" evidence="6">
    <location>
        <begin position="59"/>
        <end position="76"/>
    </location>
</feature>
<dbReference type="InterPro" id="IPR036866">
    <property type="entry name" value="RibonucZ/Hydroxyglut_hydro"/>
</dbReference>
<dbReference type="SUPFAM" id="SSF56281">
    <property type="entry name" value="Metallo-hydrolase/oxidoreductase"/>
    <property type="match status" value="1"/>
</dbReference>
<name>A0A556RVQ9_9GAMM</name>
<dbReference type="InterPro" id="IPR004797">
    <property type="entry name" value="Competence_ComEC/Rec2"/>
</dbReference>
<dbReference type="PANTHER" id="PTHR30619">
    <property type="entry name" value="DNA INTERNALIZATION/COMPETENCE PROTEIN COMEC/REC2"/>
    <property type="match status" value="1"/>
</dbReference>
<dbReference type="PANTHER" id="PTHR30619:SF1">
    <property type="entry name" value="RECOMBINATION PROTEIN 2"/>
    <property type="match status" value="1"/>
</dbReference>
<feature type="transmembrane region" description="Helical" evidence="6">
    <location>
        <begin position="275"/>
        <end position="294"/>
    </location>
</feature>
<dbReference type="Gene3D" id="3.60.15.10">
    <property type="entry name" value="Ribonuclease Z/Hydroxyacylglutathione hydrolase-like"/>
    <property type="match status" value="1"/>
</dbReference>
<feature type="transmembrane region" description="Helical" evidence="6">
    <location>
        <begin position="412"/>
        <end position="434"/>
    </location>
</feature>
<dbReference type="InterPro" id="IPR001279">
    <property type="entry name" value="Metallo-B-lactamas"/>
</dbReference>
<dbReference type="InterPro" id="IPR004477">
    <property type="entry name" value="ComEC_N"/>
</dbReference>
<comment type="caution">
    <text evidence="8">The sequence shown here is derived from an EMBL/GenBank/DDBJ whole genome shotgun (WGS) entry which is preliminary data.</text>
</comment>
<evidence type="ECO:0000256" key="4">
    <source>
        <dbReference type="ARBA" id="ARBA00022989"/>
    </source>
</evidence>
<comment type="subcellular location">
    <subcellularLocation>
        <location evidence="1">Cell membrane</location>
        <topology evidence="1">Multi-pass membrane protein</topology>
    </subcellularLocation>
</comment>
<keyword evidence="5 6" id="KW-0472">Membrane</keyword>
<evidence type="ECO:0000259" key="7">
    <source>
        <dbReference type="SMART" id="SM00849"/>
    </source>
</evidence>
<reference evidence="8 9" key="1">
    <citation type="submission" date="2019-07" db="EMBL/GenBank/DDBJ databases">
        <title>Gilliamella genomes.</title>
        <authorList>
            <person name="Zheng H."/>
        </authorList>
    </citation>
    <scope>NUCLEOTIDE SEQUENCE [LARGE SCALE GENOMIC DNA]</scope>
    <source>
        <strain evidence="8 9">W8127</strain>
    </source>
</reference>
<proteinExistence type="predicted"/>
<dbReference type="Proteomes" id="UP000319483">
    <property type="component" value="Unassembled WGS sequence"/>
</dbReference>
<organism evidence="8 9">
    <name type="scientific">Gilliamella apicola</name>
    <dbReference type="NCBI Taxonomy" id="1196095"/>
    <lineage>
        <taxon>Bacteria</taxon>
        <taxon>Pseudomonadati</taxon>
        <taxon>Pseudomonadota</taxon>
        <taxon>Gammaproteobacteria</taxon>
        <taxon>Orbales</taxon>
        <taxon>Orbaceae</taxon>
        <taxon>Gilliamella</taxon>
    </lineage>
</organism>
<dbReference type="InterPro" id="IPR035681">
    <property type="entry name" value="ComA-like_MBL"/>
</dbReference>
<dbReference type="CDD" id="cd07731">
    <property type="entry name" value="ComA-like_MBL-fold"/>
    <property type="match status" value="1"/>
</dbReference>
<dbReference type="NCBIfam" id="TIGR00360">
    <property type="entry name" value="ComEC_N-term"/>
    <property type="match status" value="1"/>
</dbReference>
<feature type="transmembrane region" description="Helical" evidence="6">
    <location>
        <begin position="37"/>
        <end position="52"/>
    </location>
</feature>
<keyword evidence="3 6" id="KW-0812">Transmembrane</keyword>
<keyword evidence="2" id="KW-1003">Cell membrane</keyword>
<dbReference type="InterPro" id="IPR052159">
    <property type="entry name" value="Competence_DNA_uptake"/>
</dbReference>
<feature type="transmembrane region" description="Helical" evidence="6">
    <location>
        <begin position="241"/>
        <end position="263"/>
    </location>
</feature>
<feature type="transmembrane region" description="Helical" evidence="6">
    <location>
        <begin position="495"/>
        <end position="511"/>
    </location>
</feature>
<dbReference type="GO" id="GO:0005886">
    <property type="term" value="C:plasma membrane"/>
    <property type="evidence" value="ECO:0007669"/>
    <property type="project" value="UniProtKB-SubCell"/>
</dbReference>
<sequence>MNLVRFMRRLSLDLLAIIFSLGCLPLMFLPSLLCDDQWYMITLILIIVILIAPSKFQNYITVITVFSISFLWSVAYSKQYLIKIEPYIDKTIVVKARVESINTRVSTSPTDLYYVKIAINDDSQSFLYPKVTISVYWDQQIKPKAGQIWQLTLKTKVVHGYLNEGGFDSQRYAIANRSLLSAKLIQAELLEDNLSIRQLIADHSLPYIDRFTYRGILLALAFGDRSQMVDEHRIIMMQTGVAHLMAISGMHILLVFGLCCTLLKILMFFIPQRFIYFFIPIIIAWLAALFYAWLTGLNPPALRAMLALSIWIYLRFKNSQISAWQKLNRIVALLLLFDPLMILSESFWLSCYAVTSLIFLSDWLPLPKVINNKKRWYWIRLLHLQFGLILLMLPIQLIIFQGISLVSLLTNLIAIPVITLLTLPLIIFALFFSVSHCIHLASWCWFIANKSLEWLFVCLDKLNLVWLDISADFYLLSISGWLAFVIVRTELWRRFGFTLLIILMILCTPLFKQQEDYWRLDMLDVGHGLAIVIHNGKSAILFDTGAKWERNSAAERIILPFLRWHNLNLEGIIISHQHNDHIGGLDLLQSRYPNAWLMSSSLALNNHYQCLAGNTILWNSLSVNVLWPTQLVKYAQNADSCVVQVTDGHFSVLLTGDLERNQEYQLVTKYRNQLASTILQIPHHGSSTSSSYAFLNHVKPVKALISTSRYNPWKLPSHKVIARYQDLHIDYYITAKTGQISLIFDNQKWRLKTMRSEIKPRWYHDWFGSLPIYE</sequence>
<dbReference type="EMBL" id="VMHM01000019">
    <property type="protein sequence ID" value="TSJ92980.1"/>
    <property type="molecule type" value="Genomic_DNA"/>
</dbReference>
<evidence type="ECO:0000256" key="3">
    <source>
        <dbReference type="ARBA" id="ARBA00022692"/>
    </source>
</evidence>
<feature type="transmembrane region" description="Helical" evidence="6">
    <location>
        <begin position="12"/>
        <end position="31"/>
    </location>
</feature>
<feature type="transmembrane region" description="Helical" evidence="6">
    <location>
        <begin position="471"/>
        <end position="489"/>
    </location>
</feature>
<dbReference type="Pfam" id="PF03772">
    <property type="entry name" value="Competence"/>
    <property type="match status" value="1"/>
</dbReference>
<evidence type="ECO:0000256" key="5">
    <source>
        <dbReference type="ARBA" id="ARBA00023136"/>
    </source>
</evidence>
<dbReference type="NCBIfam" id="TIGR00361">
    <property type="entry name" value="ComEC_Rec2"/>
    <property type="match status" value="1"/>
</dbReference>
<feature type="transmembrane region" description="Helical" evidence="6">
    <location>
        <begin position="330"/>
        <end position="358"/>
    </location>
</feature>
<evidence type="ECO:0000313" key="8">
    <source>
        <dbReference type="EMBL" id="TSJ92980.1"/>
    </source>
</evidence>